<feature type="region of interest" description="Disordered" evidence="1">
    <location>
        <begin position="1117"/>
        <end position="1153"/>
    </location>
</feature>
<dbReference type="KEGG" id="mus:103987899"/>
<feature type="region of interest" description="Disordered" evidence="1">
    <location>
        <begin position="1273"/>
        <end position="1292"/>
    </location>
</feature>
<organism evidence="3 4">
    <name type="scientific">Musa acuminata subsp. malaccensis</name>
    <name type="common">Wild banana</name>
    <name type="synonym">Musa malaccensis</name>
    <dbReference type="NCBI Taxonomy" id="214687"/>
    <lineage>
        <taxon>Eukaryota</taxon>
        <taxon>Viridiplantae</taxon>
        <taxon>Streptophyta</taxon>
        <taxon>Embryophyta</taxon>
        <taxon>Tracheophyta</taxon>
        <taxon>Spermatophyta</taxon>
        <taxon>Magnoliopsida</taxon>
        <taxon>Liliopsida</taxon>
        <taxon>Zingiberales</taxon>
        <taxon>Musaceae</taxon>
        <taxon>Musa</taxon>
    </lineage>
</organism>
<dbReference type="EMBL" id="HG996471">
    <property type="protein sequence ID" value="CAG1846502.1"/>
    <property type="molecule type" value="Genomic_DNA"/>
</dbReference>
<feature type="region of interest" description="Disordered" evidence="1">
    <location>
        <begin position="926"/>
        <end position="966"/>
    </location>
</feature>
<dbReference type="Proteomes" id="UP000012960">
    <property type="component" value="Unplaced"/>
</dbReference>
<dbReference type="PANTHER" id="PTHR34536:SF4">
    <property type="entry name" value="BTZ DOMAIN-CONTAINING PROTEIN"/>
    <property type="match status" value="1"/>
</dbReference>
<dbReference type="EnsemblPlants" id="Ma06_t17000.3">
    <property type="protein sequence ID" value="Ma06_p17000.3"/>
    <property type="gene ID" value="Ma06_g17000"/>
</dbReference>
<dbReference type="Gramene" id="Ma06_t17000.4">
    <property type="protein sequence ID" value="Ma06_p17000.4"/>
    <property type="gene ID" value="Ma06_g17000"/>
</dbReference>
<accession>A0A804JH61</accession>
<dbReference type="EnsemblPlants" id="Ma06_t17000.2">
    <property type="protein sequence ID" value="Ma06_p17000.2"/>
    <property type="gene ID" value="Ma06_g17000"/>
</dbReference>
<dbReference type="EnsemblPlants" id="Ma06_t17000.4">
    <property type="protein sequence ID" value="Ma06_p17000.4"/>
    <property type="gene ID" value="Ma06_g17000"/>
</dbReference>
<dbReference type="Gramene" id="Ma06_t17000.2">
    <property type="protein sequence ID" value="Ma06_p17000.2"/>
    <property type="gene ID" value="Ma06_g17000"/>
</dbReference>
<gene>
    <name evidence="2" type="ORF">GSMUA_162970.1</name>
</gene>
<feature type="region of interest" description="Disordered" evidence="1">
    <location>
        <begin position="820"/>
        <end position="841"/>
    </location>
</feature>
<dbReference type="PANTHER" id="PTHR34536">
    <property type="entry name" value="DENTIN SIALOPHOSPHOPROTEIN-LIKE PROTEIN"/>
    <property type="match status" value="1"/>
</dbReference>
<dbReference type="EnsemblPlants" id="Ma06_t17000.5">
    <property type="protein sequence ID" value="Ma06_p17000.5"/>
    <property type="gene ID" value="Ma06_g17000"/>
</dbReference>
<dbReference type="OrthoDB" id="758862at2759"/>
<dbReference type="InParanoid" id="A0A804JH61"/>
<dbReference type="Gramene" id="Ma06_t17000.5">
    <property type="protein sequence ID" value="Ma06_p17000.5"/>
    <property type="gene ID" value="Ma06_g17000"/>
</dbReference>
<feature type="region of interest" description="Disordered" evidence="1">
    <location>
        <begin position="987"/>
        <end position="1008"/>
    </location>
</feature>
<feature type="region of interest" description="Disordered" evidence="1">
    <location>
        <begin position="1303"/>
        <end position="1341"/>
    </location>
</feature>
<dbReference type="Gramene" id="Ma06_t17000.3">
    <property type="protein sequence ID" value="Ma06_p17000.3"/>
    <property type="gene ID" value="Ma06_g17000"/>
</dbReference>
<keyword evidence="4" id="KW-1185">Reference proteome</keyword>
<feature type="region of interest" description="Disordered" evidence="1">
    <location>
        <begin position="868"/>
        <end position="889"/>
    </location>
</feature>
<evidence type="ECO:0000313" key="4">
    <source>
        <dbReference type="Proteomes" id="UP000012960"/>
    </source>
</evidence>
<evidence type="ECO:0000256" key="1">
    <source>
        <dbReference type="SAM" id="MobiDB-lite"/>
    </source>
</evidence>
<reference evidence="2" key="1">
    <citation type="submission" date="2021-03" db="EMBL/GenBank/DDBJ databases">
        <authorList>
            <consortium name="Genoscope - CEA"/>
            <person name="William W."/>
        </authorList>
    </citation>
    <scope>NUCLEOTIDE SEQUENCE</scope>
    <source>
        <strain evidence="2">Doubled-haploid Pahang</strain>
    </source>
</reference>
<proteinExistence type="predicted"/>
<sequence>MSESDNNESGPNLAFQNSSDSIFGMPIKKRQFHLSQCPSPRSQETDVSPQDCGISISSTEHILHTDIMPIPGSFSRASSQEFALKDARSSGQGTSTAGLTMGHKSFGLSIMDTSKNMSTPNRPPGLPVGEMDVEERISSVRPTYPANSELRLTLSSDAKNYGYNLVQQGITETCSSDLPLDPLITVSETDAKTGSFNVVNRFNLDLNIPVDTWDATVGESVIEHSMHEMLNGIEACSEQTIRADVTSGKSIIGRSHYDHWLSNLGKTDERHKVSGLGLDLQLKPPSRPESCIKWGDVAPDLSLSLERNVSNASFKVIKPEPHIDNSQNDCVNAYLSGSNLALSMSVKPQLCSGHFQDGSAKVTCSGDEKQAVRRVMKMELSEQLSDEYFSRPAVRAVSMEFHNNKPTHQHIEIPLSMTEPMDSNSVTASDENVLDVDGSVMIVNTDINTSPVASPSIVNPSSEECCKFEDTLDSTCSLEKAEVSASKAADLDVDSLSSDVKEKFKGAVTSEDTCLGSNSFYEYVVPVALNGTSEGIVSSDDEYCKSLKSIAENNLRLDSMGKGTRGEEKQESVDLFSKIQELYDDKQVPYDSPHGPSVARDKALTHGAGVGEYKDGKHGDLVPHEPIEASCEEREKADNEIASDTTAAVDVSVNMLSNLEVNGKQIQILDVVADAIGAVDVAANMPPNLKVNNEQMKILDVQIGHHGEAFDGNLCNYKNKTGSSLTTDLLESSGVRVPMTSSSTRLAKLLQQANRKERGPPMKPRRTRLLSSKVVKTCEDDVSSQQVNAKEERSPPMKLRPVGSLSSKFVKTCEDDVSSQQVNAKEVESGPPMKSRPVGTRSSKFVKICKDDVSSQQVNAKEDDIPVKNPVTLESDSDASGVADKHVDNSGKCSQIRKVNSPGINKLSSGKMNSITARLVFSQTERKGLIDKPHRHEGSHTRGGRSERYDNRSFRYGSNDQDQPVQKRGMDLMNTRRDGHNVSACARDSGRQYAPKVNDSKGYRFTRPSNRHEVPLRTAADGSTGSDGRIIRRFMNNESPHLSHFSYSRHSLGAHDGPSIAVRISRGVYQEDSSNTFTGRHVPTILPDHEKMVRGLPNEVIDPFFNSDRYVQYEQADNYPSLRERNLSPSGRRGPPKCLPRARSPYQFSPPRSPGIVYEGHAELLRHRSPPLRSPPRHLCLPEHAMVRNGLPPYSHLASDMREMHPMREVDLSRPVRGSQRNIRRFNLCVQQENAEDYGSMHFAQQTLHAEDELVHRRKYDGKRAYLQSCGNHHPVGDSGEEPITYPVDGDPPRPIRFCPDREGFSDRSSLRGPVMRSTSNTSRRMAEREDFRNRGLPARRDSDFNDIRLKRRRV</sequence>
<protein>
    <submittedName>
        <fullName evidence="2">(wild Malaysian banana) hypothetical protein</fullName>
    </submittedName>
</protein>
<feature type="region of interest" description="Disordered" evidence="1">
    <location>
        <begin position="780"/>
        <end position="802"/>
    </location>
</feature>
<evidence type="ECO:0000313" key="2">
    <source>
        <dbReference type="EMBL" id="CAG1846502.1"/>
    </source>
</evidence>
<feature type="compositionally biased region" description="Basic and acidic residues" evidence="1">
    <location>
        <begin position="926"/>
        <end position="953"/>
    </location>
</feature>
<name>A0A804JH61_MUSAM</name>
<reference evidence="3" key="2">
    <citation type="submission" date="2021-05" db="UniProtKB">
        <authorList>
            <consortium name="EnsemblPlants"/>
        </authorList>
    </citation>
    <scope>IDENTIFICATION</scope>
    <source>
        <strain evidence="3">subsp. malaccensis</strain>
    </source>
</reference>
<feature type="compositionally biased region" description="Basic and acidic residues" evidence="1">
    <location>
        <begin position="1325"/>
        <end position="1341"/>
    </location>
</feature>
<evidence type="ECO:0000313" key="3">
    <source>
        <dbReference type="EnsemblPlants" id="Ma06_p17000.5"/>
    </source>
</evidence>